<dbReference type="PROSITE" id="PS00653">
    <property type="entry name" value="GLYCOSYL_HYDROL_F1_2"/>
    <property type="match status" value="1"/>
</dbReference>
<evidence type="ECO:0000256" key="1">
    <source>
        <dbReference type="ARBA" id="ARBA00010838"/>
    </source>
</evidence>
<evidence type="ECO:0000256" key="8">
    <source>
        <dbReference type="RuleBase" id="RU004468"/>
    </source>
</evidence>
<dbReference type="SUPFAM" id="SSF51445">
    <property type="entry name" value="(Trans)glycosidases"/>
    <property type="match status" value="1"/>
</dbReference>
<dbReference type="GO" id="GO:0005829">
    <property type="term" value="C:cytosol"/>
    <property type="evidence" value="ECO:0007669"/>
    <property type="project" value="TreeGrafter"/>
</dbReference>
<gene>
    <name evidence="9" type="ORF">N288_14185</name>
</gene>
<comment type="catalytic activity">
    <reaction evidence="4">
        <text>6-phospho-beta-D-glucosyl-(1-&gt;4)-D-glucose + H2O = D-glucose 6-phosphate + D-glucose</text>
        <dbReference type="Rhea" id="RHEA:10772"/>
        <dbReference type="ChEBI" id="CHEBI:4167"/>
        <dbReference type="ChEBI" id="CHEBI:15377"/>
        <dbReference type="ChEBI" id="CHEBI:58312"/>
        <dbReference type="ChEBI" id="CHEBI:61548"/>
        <dbReference type="EC" id="3.2.1.86"/>
    </reaction>
</comment>
<dbReference type="GO" id="GO:0016052">
    <property type="term" value="P:carbohydrate catabolic process"/>
    <property type="evidence" value="ECO:0007669"/>
    <property type="project" value="TreeGrafter"/>
</dbReference>
<dbReference type="Proteomes" id="UP000017805">
    <property type="component" value="Chromosome"/>
</dbReference>
<dbReference type="PROSITE" id="PS00572">
    <property type="entry name" value="GLYCOSYL_HYDROL_F1_1"/>
    <property type="match status" value="1"/>
</dbReference>
<evidence type="ECO:0000313" key="10">
    <source>
        <dbReference type="Proteomes" id="UP000017805"/>
    </source>
</evidence>
<dbReference type="InterPro" id="IPR017853">
    <property type="entry name" value="GH"/>
</dbReference>
<dbReference type="PATRIC" id="fig|1367477.3.peg.2796"/>
<reference evidence="9 10" key="1">
    <citation type="submission" date="2013-07" db="EMBL/GenBank/DDBJ databases">
        <title>Complete genome sequence of Bacillus infantis NRRL B-14911 that has potential to induce cardiac disease by antigenic mimicry.</title>
        <authorList>
            <person name="Massilamany C."/>
            <person name="Smith T.P.L."/>
            <person name="Loy J.D."/>
            <person name="Barletta R."/>
            <person name="Reddy J."/>
        </authorList>
    </citation>
    <scope>NUCLEOTIDE SEQUENCE [LARGE SCALE GENOMIC DNA]</scope>
    <source>
        <strain evidence="9 10">NRRL B-14911</strain>
    </source>
</reference>
<evidence type="ECO:0000313" key="9">
    <source>
        <dbReference type="EMBL" id="AGX04737.1"/>
    </source>
</evidence>
<dbReference type="EMBL" id="CP006643">
    <property type="protein sequence ID" value="AGX04737.1"/>
    <property type="molecule type" value="Genomic_DNA"/>
</dbReference>
<dbReference type="STRING" id="1367477.N288_14185"/>
<dbReference type="EC" id="3.2.1.86" evidence="5"/>
<feature type="active site" description="Nucleophile" evidence="6">
    <location>
        <position position="386"/>
    </location>
</feature>
<evidence type="ECO:0000256" key="2">
    <source>
        <dbReference type="ARBA" id="ARBA00022801"/>
    </source>
</evidence>
<name>U5LDU3_9BACI</name>
<dbReference type="PANTHER" id="PTHR10353:SF136">
    <property type="entry name" value="ARYL-PHOSPHO-BETA-D-GLUCOSIDASE BGLC"/>
    <property type="match status" value="1"/>
</dbReference>
<dbReference type="InterPro" id="IPR018120">
    <property type="entry name" value="Glyco_hydro_1_AS"/>
</dbReference>
<keyword evidence="3 8" id="KW-0326">Glycosidase</keyword>
<dbReference type="InterPro" id="IPR033132">
    <property type="entry name" value="GH_1_N_CS"/>
</dbReference>
<evidence type="ECO:0000256" key="3">
    <source>
        <dbReference type="ARBA" id="ARBA00023295"/>
    </source>
</evidence>
<keyword evidence="2 8" id="KW-0378">Hydrolase</keyword>
<dbReference type="KEGG" id="bif:N288_14185"/>
<dbReference type="Pfam" id="PF00232">
    <property type="entry name" value="Glyco_hydro_1"/>
    <property type="match status" value="1"/>
</dbReference>
<comment type="similarity">
    <text evidence="1 7">Belongs to the glycosyl hydrolase 1 family.</text>
</comment>
<evidence type="ECO:0000256" key="4">
    <source>
        <dbReference type="ARBA" id="ARBA00050637"/>
    </source>
</evidence>
<keyword evidence="10" id="KW-1185">Reference proteome</keyword>
<evidence type="ECO:0000256" key="7">
    <source>
        <dbReference type="RuleBase" id="RU003690"/>
    </source>
</evidence>
<dbReference type="PRINTS" id="PR00131">
    <property type="entry name" value="GLHYDRLASE1"/>
</dbReference>
<dbReference type="GO" id="GO:0008706">
    <property type="term" value="F:6-phospho-beta-glucosidase activity"/>
    <property type="evidence" value="ECO:0007669"/>
    <property type="project" value="UniProtKB-EC"/>
</dbReference>
<organism evidence="9 10">
    <name type="scientific">Bacillus infantis NRRL B-14911</name>
    <dbReference type="NCBI Taxonomy" id="1367477"/>
    <lineage>
        <taxon>Bacteria</taxon>
        <taxon>Bacillati</taxon>
        <taxon>Bacillota</taxon>
        <taxon>Bacilli</taxon>
        <taxon>Bacillales</taxon>
        <taxon>Bacillaceae</taxon>
        <taxon>Bacillus</taxon>
    </lineage>
</organism>
<proteinExistence type="inferred from homology"/>
<accession>U5LDU3</accession>
<dbReference type="AlphaFoldDB" id="U5LDU3"/>
<evidence type="ECO:0000256" key="5">
    <source>
        <dbReference type="ARBA" id="ARBA00066487"/>
    </source>
</evidence>
<dbReference type="FunFam" id="3.20.20.80:FF:000004">
    <property type="entry name" value="Beta-glucosidase 6-phospho-beta-glucosidase"/>
    <property type="match status" value="1"/>
</dbReference>
<dbReference type="PANTHER" id="PTHR10353">
    <property type="entry name" value="GLYCOSYL HYDROLASE"/>
    <property type="match status" value="1"/>
</dbReference>
<dbReference type="HOGENOM" id="CLU_001859_0_1_9"/>
<evidence type="ECO:0000256" key="6">
    <source>
        <dbReference type="PROSITE-ProRule" id="PRU10055"/>
    </source>
</evidence>
<dbReference type="Gene3D" id="3.20.20.80">
    <property type="entry name" value="Glycosidases"/>
    <property type="match status" value="1"/>
</dbReference>
<sequence>MKKGAVNMIHKELKAFPQNFLWGAASAAYQVEGAWNEEGKGLSNWDQFVRIPGKTFKGTTGDTAVGHYRRYKEDVQLMAEMGLKAYRFSVAWARIFPEGKGKVNEKGIEFYDSLINELIKHDIEPIVTLYHWDLPQALQEEYGGWESRQIIGDFTAYSTELFKRFGDRVKYWVSLNEQNIFTMFGYRNSMHPPGVKDDKLFYQVNHHANLANASVIKAFRSYVPEGKIGPSFAYTPSYPRSPEPKDIIASENAEELNSHWWMDVYAWGKYPKAAWDYLEKEGLAPSLEAGDLELLQEGKPDFMGLNYYQTATFEANPLDGGVSEGEMNTTGKKGTTKASGVPGLYRTADNPSLEKTNWDWTIDPQGLRVALRRITSRYQLPVLISENGLGEFDKLEEDGKVNDDYRIAFIRAHIQSMQEAISDGVELLGYCVWSFTDLLSWLNGFQKRYGFVYVNQHEEGEHDLKRTKKKSFYWYSEVIKSNGETL</sequence>
<dbReference type="InterPro" id="IPR001360">
    <property type="entry name" value="Glyco_hydro_1"/>
</dbReference>
<protein>
    <recommendedName>
        <fullName evidence="5">6-phospho-beta-glucosidase</fullName>
        <ecNumber evidence="5">3.2.1.86</ecNumber>
    </recommendedName>
</protein>